<dbReference type="OrthoDB" id="3432359at2"/>
<evidence type="ECO:0000313" key="2">
    <source>
        <dbReference type="EMBL" id="PJJ54124.1"/>
    </source>
</evidence>
<dbReference type="EMBL" id="PGEZ01000002">
    <property type="protein sequence ID" value="PJJ54124.1"/>
    <property type="molecule type" value="Genomic_DNA"/>
</dbReference>
<name>A0A0B2B2W4_9ACTN</name>
<reference evidence="2 3" key="1">
    <citation type="submission" date="2017-11" db="EMBL/GenBank/DDBJ databases">
        <title>Genomic Encyclopedia of Archaeal and Bacterial Type Strains, Phase II (KMG-II): From Individual Species to Whole Genera.</title>
        <authorList>
            <person name="Goeker M."/>
        </authorList>
    </citation>
    <scope>NUCLEOTIDE SEQUENCE [LARGE SCALE GENOMIC DNA]</scope>
    <source>
        <strain evidence="2 3">DSM 27763</strain>
    </source>
</reference>
<dbReference type="RefSeq" id="WP_039368992.1">
    <property type="nucleotide sequence ID" value="NZ_PGEZ01000002.1"/>
</dbReference>
<gene>
    <name evidence="2" type="ORF">CLV56_3628</name>
</gene>
<feature type="transmembrane region" description="Helical" evidence="1">
    <location>
        <begin position="47"/>
        <end position="67"/>
    </location>
</feature>
<dbReference type="Proteomes" id="UP000230842">
    <property type="component" value="Unassembled WGS sequence"/>
</dbReference>
<evidence type="ECO:0000256" key="1">
    <source>
        <dbReference type="SAM" id="Phobius"/>
    </source>
</evidence>
<sequence length="199" mass="21804">MTTLGPVEQIELRPTIASRRGEIVRQAVFATTFLGLLALVLRPPEIVVPLIAIAVVSALLVIGQRVADRRYRSRARILLAPGWISYIREAAPQTLVRIESSHGLVGREPGTGHAQLVVVSDDGSRLLRLRSDRWSESDLESIARTCGYAIDPSMKRARDWEARLPGSTAWFERHPAGLLAVILIGMIAVFGLVMPTAPL</sequence>
<keyword evidence="1" id="KW-0812">Transmembrane</keyword>
<proteinExistence type="predicted"/>
<organism evidence="2 3">
    <name type="scientific">Mumia flava</name>
    <dbReference type="NCBI Taxonomy" id="1348852"/>
    <lineage>
        <taxon>Bacteria</taxon>
        <taxon>Bacillati</taxon>
        <taxon>Actinomycetota</taxon>
        <taxon>Actinomycetes</taxon>
        <taxon>Propionibacteriales</taxon>
        <taxon>Nocardioidaceae</taxon>
        <taxon>Mumia</taxon>
    </lineage>
</organism>
<comment type="caution">
    <text evidence="2">The sequence shown here is derived from an EMBL/GenBank/DDBJ whole genome shotgun (WGS) entry which is preliminary data.</text>
</comment>
<accession>A0A0B2B2W4</accession>
<keyword evidence="3" id="KW-1185">Reference proteome</keyword>
<keyword evidence="1" id="KW-1133">Transmembrane helix</keyword>
<keyword evidence="1" id="KW-0472">Membrane</keyword>
<feature type="transmembrane region" description="Helical" evidence="1">
    <location>
        <begin position="176"/>
        <end position="197"/>
    </location>
</feature>
<evidence type="ECO:0000313" key="3">
    <source>
        <dbReference type="Proteomes" id="UP000230842"/>
    </source>
</evidence>
<protein>
    <submittedName>
        <fullName evidence="2">Uncharacterized protein</fullName>
    </submittedName>
</protein>
<feature type="transmembrane region" description="Helical" evidence="1">
    <location>
        <begin position="23"/>
        <end position="41"/>
    </location>
</feature>
<dbReference type="AlphaFoldDB" id="A0A0B2B2W4"/>